<dbReference type="EMBL" id="CP053708">
    <property type="protein sequence ID" value="QKE90146.1"/>
    <property type="molecule type" value="Genomic_DNA"/>
</dbReference>
<dbReference type="Gene3D" id="3.40.50.150">
    <property type="entry name" value="Vaccinia Virus protein VP39"/>
    <property type="match status" value="1"/>
</dbReference>
<organism evidence="2 3">
    <name type="scientific">Lichenicola cladoniae</name>
    <dbReference type="NCBI Taxonomy" id="1484109"/>
    <lineage>
        <taxon>Bacteria</taxon>
        <taxon>Pseudomonadati</taxon>
        <taxon>Pseudomonadota</taxon>
        <taxon>Alphaproteobacteria</taxon>
        <taxon>Acetobacterales</taxon>
        <taxon>Acetobacteraceae</taxon>
        <taxon>Lichenicola</taxon>
    </lineage>
</organism>
<keyword evidence="3" id="KW-1185">Reference proteome</keyword>
<evidence type="ECO:0000259" key="1">
    <source>
        <dbReference type="Pfam" id="PF05050"/>
    </source>
</evidence>
<gene>
    <name evidence="2" type="ORF">HN018_08865</name>
</gene>
<dbReference type="PANTHER" id="PTHR34203">
    <property type="entry name" value="METHYLTRANSFERASE, FKBM FAMILY PROTEIN"/>
    <property type="match status" value="1"/>
</dbReference>
<dbReference type="AlphaFoldDB" id="A0A6M8HPA0"/>
<dbReference type="GO" id="GO:0032259">
    <property type="term" value="P:methylation"/>
    <property type="evidence" value="ECO:0007669"/>
    <property type="project" value="UniProtKB-KW"/>
</dbReference>
<dbReference type="InterPro" id="IPR006342">
    <property type="entry name" value="FkbM_mtfrase"/>
</dbReference>
<evidence type="ECO:0000313" key="2">
    <source>
        <dbReference type="EMBL" id="QKE90146.1"/>
    </source>
</evidence>
<proteinExistence type="predicted"/>
<dbReference type="NCBIfam" id="TIGR01444">
    <property type="entry name" value="fkbM_fam"/>
    <property type="match status" value="1"/>
</dbReference>
<keyword evidence="2" id="KW-0489">Methyltransferase</keyword>
<protein>
    <submittedName>
        <fullName evidence="2">FkbM family methyltransferase</fullName>
    </submittedName>
</protein>
<dbReference type="SUPFAM" id="SSF53335">
    <property type="entry name" value="S-adenosyl-L-methionine-dependent methyltransferases"/>
    <property type="match status" value="1"/>
</dbReference>
<name>A0A6M8HPA0_9PROT</name>
<dbReference type="GO" id="GO:0008168">
    <property type="term" value="F:methyltransferase activity"/>
    <property type="evidence" value="ECO:0007669"/>
    <property type="project" value="UniProtKB-KW"/>
</dbReference>
<dbReference type="Proteomes" id="UP000500767">
    <property type="component" value="Chromosome"/>
</dbReference>
<sequence>MLAASASLRVKDLAFEPVASISVMLHDNIRRNKLEKRIRPITCALSNSNGYSNLYMLTQEHGLVETSASLEASFKSNHSSSNPVLVRTLDRAMLHLAPFVRQLSLIKVDVEGHETALLAGTTWTTRRYRPIIFIEILPNADIESLNQLVRLNRYTDVRPMAGGTPVIGSDVVYHPESWNHAFVSTERLSWFTKLQ</sequence>
<feature type="domain" description="Methyltransferase FkbM" evidence="1">
    <location>
        <begin position="10"/>
        <end position="140"/>
    </location>
</feature>
<dbReference type="KEGG" id="lck:HN018_08865"/>
<dbReference type="InterPro" id="IPR052514">
    <property type="entry name" value="SAM-dependent_MTase"/>
</dbReference>
<reference evidence="2 3" key="1">
    <citation type="journal article" date="2014" name="World J. Microbiol. Biotechnol.">
        <title>Biodiversity and physiological characteristics of Antarctic and Arctic lichens-associated bacteria.</title>
        <authorList>
            <person name="Lee Y.M."/>
            <person name="Kim E.H."/>
            <person name="Lee H.K."/>
            <person name="Hong S.G."/>
        </authorList>
    </citation>
    <scope>NUCLEOTIDE SEQUENCE [LARGE SCALE GENOMIC DNA]</scope>
    <source>
        <strain evidence="2 3">PAMC 26569</strain>
    </source>
</reference>
<dbReference type="PANTHER" id="PTHR34203:SF15">
    <property type="entry name" value="SLL1173 PROTEIN"/>
    <property type="match status" value="1"/>
</dbReference>
<accession>A0A6M8HPA0</accession>
<keyword evidence="2" id="KW-0808">Transferase</keyword>
<dbReference type="Pfam" id="PF05050">
    <property type="entry name" value="Methyltransf_21"/>
    <property type="match status" value="1"/>
</dbReference>
<dbReference type="InterPro" id="IPR029063">
    <property type="entry name" value="SAM-dependent_MTases_sf"/>
</dbReference>
<evidence type="ECO:0000313" key="3">
    <source>
        <dbReference type="Proteomes" id="UP000500767"/>
    </source>
</evidence>